<dbReference type="GO" id="GO:0016756">
    <property type="term" value="F:glutathione gamma-glutamylcysteinyltransferase activity"/>
    <property type="evidence" value="ECO:0007669"/>
    <property type="project" value="UniProtKB-EC"/>
</dbReference>
<sequence>MHRLKFLKALRIPLSAGIIGFSFATGKLLPQTLPLSQDLINLNSQDGETLLVESNARRDYFPLSIHFETQENLAYCGVASIVMVLNALSIPAPPTANFGDHHIFTQENVLNEQTEKILPAAIIARQGMTLNELGQLLETYPLNAEVYHASEVTLDKFRQMVVENLQDPNNFVLVNYLRKTMGQERGGHISPIAAYNQQSDRFLILDVSRYKYPPIWVEAEDLWQAMATVDSTSEKTRGFVLINRR</sequence>
<dbReference type="PANTHER" id="PTHR33447:SF20">
    <property type="entry name" value="GLUTATHIONE GAMMA-GLUTAMYLCYSTEINYLTRANSFERASE"/>
    <property type="match status" value="1"/>
</dbReference>
<dbReference type="InterPro" id="IPR040409">
    <property type="entry name" value="PCS-like"/>
</dbReference>
<dbReference type="InterPro" id="IPR038156">
    <property type="entry name" value="PCS_N_sf"/>
</dbReference>
<dbReference type="Pfam" id="PF05023">
    <property type="entry name" value="Phytochelatin"/>
    <property type="match status" value="1"/>
</dbReference>
<evidence type="ECO:0000313" key="6">
    <source>
        <dbReference type="EMBL" id="EDX77814.1"/>
    </source>
</evidence>
<dbReference type="Gene3D" id="3.90.70.30">
    <property type="entry name" value="Phytochelatin synthase, N-terminal domain"/>
    <property type="match status" value="1"/>
</dbReference>
<dbReference type="PANTHER" id="PTHR33447">
    <property type="entry name" value="GLUTATHIONE GAMMA-GLUTAMYLCYSTEINYLTRANSFERASE"/>
    <property type="match status" value="1"/>
</dbReference>
<dbReference type="eggNOG" id="COG3271">
    <property type="taxonomic scope" value="Bacteria"/>
</dbReference>
<dbReference type="OrthoDB" id="8560621at2"/>
<protein>
    <recommendedName>
        <fullName evidence="1">glutathione gamma-glutamylcysteinyltransferase</fullName>
        <ecNumber evidence="1">2.3.2.15</ecNumber>
    </recommendedName>
</protein>
<dbReference type="SUPFAM" id="SSF54001">
    <property type="entry name" value="Cysteine proteinases"/>
    <property type="match status" value="1"/>
</dbReference>
<evidence type="ECO:0000259" key="5">
    <source>
        <dbReference type="PROSITE" id="PS51443"/>
    </source>
</evidence>
<dbReference type="PROSITE" id="PS51443">
    <property type="entry name" value="PCS"/>
    <property type="match status" value="1"/>
</dbReference>
<dbReference type="InterPro" id="IPR007719">
    <property type="entry name" value="PCS_N"/>
</dbReference>
<evidence type="ECO:0000313" key="7">
    <source>
        <dbReference type="Proteomes" id="UP000003835"/>
    </source>
</evidence>
<reference evidence="6 7" key="1">
    <citation type="submission" date="2008-07" db="EMBL/GenBank/DDBJ databases">
        <authorList>
            <person name="Tandeau de Marsac N."/>
            <person name="Ferriera S."/>
            <person name="Johnson J."/>
            <person name="Kravitz S."/>
            <person name="Beeson K."/>
            <person name="Sutton G."/>
            <person name="Rogers Y.-H."/>
            <person name="Friedman R."/>
            <person name="Frazier M."/>
            <person name="Venter J.C."/>
        </authorList>
    </citation>
    <scope>NUCLEOTIDE SEQUENCE [LARGE SCALE GENOMIC DNA]</scope>
    <source>
        <strain evidence="6 7">PCC 7420</strain>
    </source>
</reference>
<evidence type="ECO:0000256" key="1">
    <source>
        <dbReference type="ARBA" id="ARBA00012468"/>
    </source>
</evidence>
<keyword evidence="7" id="KW-1185">Reference proteome</keyword>
<keyword evidence="3" id="KW-0808">Transferase</keyword>
<evidence type="ECO:0000256" key="2">
    <source>
        <dbReference type="ARBA" id="ARBA00022539"/>
    </source>
</evidence>
<keyword evidence="4" id="KW-0479">Metal-binding</keyword>
<evidence type="ECO:0000256" key="4">
    <source>
        <dbReference type="ARBA" id="ARBA00022723"/>
    </source>
</evidence>
<dbReference type="HOGENOM" id="CLU_037385_0_0_3"/>
<dbReference type="EC" id="2.3.2.15" evidence="1"/>
<organism evidence="6 7">
    <name type="scientific">Coleofasciculus chthonoplastes PCC 7420</name>
    <dbReference type="NCBI Taxonomy" id="118168"/>
    <lineage>
        <taxon>Bacteria</taxon>
        <taxon>Bacillati</taxon>
        <taxon>Cyanobacteriota</taxon>
        <taxon>Cyanophyceae</taxon>
        <taxon>Coleofasciculales</taxon>
        <taxon>Coleofasciculaceae</taxon>
        <taxon>Coleofasciculus</taxon>
    </lineage>
</organism>
<gene>
    <name evidence="6" type="ORF">MC7420_3138</name>
</gene>
<dbReference type="RefSeq" id="WP_006099075.1">
    <property type="nucleotide sequence ID" value="NZ_DS989843.1"/>
</dbReference>
<feature type="domain" description="Peptidase C83" evidence="5">
    <location>
        <begin position="23"/>
        <end position="245"/>
    </location>
</feature>
<dbReference type="AlphaFoldDB" id="B4VJL9"/>
<dbReference type="MEROPS" id="C83.001"/>
<dbReference type="GO" id="GO:0010038">
    <property type="term" value="P:response to metal ion"/>
    <property type="evidence" value="ECO:0007669"/>
    <property type="project" value="InterPro"/>
</dbReference>
<proteinExistence type="predicted"/>
<dbReference type="STRING" id="118168.MC7420_3138"/>
<dbReference type="Proteomes" id="UP000003835">
    <property type="component" value="Unassembled WGS sequence"/>
</dbReference>
<dbReference type="EMBL" id="DS989843">
    <property type="protein sequence ID" value="EDX77814.1"/>
    <property type="molecule type" value="Genomic_DNA"/>
</dbReference>
<name>B4VJL9_9CYAN</name>
<dbReference type="GO" id="GO:0046872">
    <property type="term" value="F:metal ion binding"/>
    <property type="evidence" value="ECO:0007669"/>
    <property type="project" value="UniProtKB-KW"/>
</dbReference>
<dbReference type="InterPro" id="IPR038765">
    <property type="entry name" value="Papain-like_cys_pep_sf"/>
</dbReference>
<evidence type="ECO:0000256" key="3">
    <source>
        <dbReference type="ARBA" id="ARBA00022679"/>
    </source>
</evidence>
<keyword evidence="2" id="KW-0104">Cadmium</keyword>
<accession>B4VJL9</accession>
<dbReference type="GO" id="GO:0046938">
    <property type="term" value="P:phytochelatin biosynthetic process"/>
    <property type="evidence" value="ECO:0007669"/>
    <property type="project" value="InterPro"/>
</dbReference>